<evidence type="ECO:0000313" key="2">
    <source>
        <dbReference type="Proteomes" id="UP000244727"/>
    </source>
</evidence>
<name>A0A2R4X130_9EURY</name>
<keyword evidence="2" id="KW-1185">Reference proteome</keyword>
<accession>A0A2R4X130</accession>
<dbReference type="RefSeq" id="WP_108381850.1">
    <property type="nucleotide sequence ID" value="NZ_CP028858.1"/>
</dbReference>
<sequence>MALRGGVVVVAGRTPDTVDRVATRLREDHTVRVAYPSTDLDARIDDYCDVLVLLDTDGVGPLPERTERLPQVGLVGDPAALGTTVDTTVPPPIDDVDVRSMVRRLAARARFCRALRAAYDEACHRVESQSPGGAPTVEQYRAEVNDVLAAITTAEAFELLGGPVDWD</sequence>
<dbReference type="GeneID" id="36512252"/>
<reference evidence="1 2" key="1">
    <citation type="submission" date="2018-04" db="EMBL/GenBank/DDBJ databases">
        <title>Halococcoides cellulosivorans gen. nov., sp. nov., an extremely halophilic cellulose-utilizing haloarchaeon from hypersaline lakes.</title>
        <authorList>
            <person name="Sorokin D.Y."/>
            <person name="Toshchakov S.V."/>
            <person name="Samarov N.I."/>
            <person name="Korzhenkov A."/>
            <person name="Kublanov I.V."/>
        </authorList>
    </citation>
    <scope>NUCLEOTIDE SEQUENCE [LARGE SCALE GENOMIC DNA]</scope>
    <source>
        <strain evidence="1 2">HArcel1</strain>
    </source>
</reference>
<organism evidence="1 2">
    <name type="scientific">Halococcoides cellulosivorans</name>
    <dbReference type="NCBI Taxonomy" id="1679096"/>
    <lineage>
        <taxon>Archaea</taxon>
        <taxon>Methanobacteriati</taxon>
        <taxon>Methanobacteriota</taxon>
        <taxon>Stenosarchaea group</taxon>
        <taxon>Halobacteria</taxon>
        <taxon>Halobacteriales</taxon>
        <taxon>Haloarculaceae</taxon>
        <taxon>Halococcoides</taxon>
    </lineage>
</organism>
<gene>
    <name evidence="1" type="ORF">HARCEL1_07055</name>
</gene>
<evidence type="ECO:0000313" key="1">
    <source>
        <dbReference type="EMBL" id="AWB27481.1"/>
    </source>
</evidence>
<protein>
    <submittedName>
        <fullName evidence="1">Uncharacterized protein</fullName>
    </submittedName>
</protein>
<dbReference type="EMBL" id="CP028858">
    <property type="protein sequence ID" value="AWB27481.1"/>
    <property type="molecule type" value="Genomic_DNA"/>
</dbReference>
<dbReference type="AlphaFoldDB" id="A0A2R4X130"/>
<proteinExistence type="predicted"/>
<dbReference type="KEGG" id="harc:HARCEL1_07055"/>
<dbReference type="Proteomes" id="UP000244727">
    <property type="component" value="Chromosome"/>
</dbReference>